<evidence type="ECO:0000256" key="2">
    <source>
        <dbReference type="SAM" id="SignalP"/>
    </source>
</evidence>
<feature type="compositionally biased region" description="Acidic residues" evidence="1">
    <location>
        <begin position="76"/>
        <end position="88"/>
    </location>
</feature>
<proteinExistence type="predicted"/>
<feature type="region of interest" description="Disordered" evidence="1">
    <location>
        <begin position="39"/>
        <end position="103"/>
    </location>
</feature>
<feature type="compositionally biased region" description="Polar residues" evidence="1">
    <location>
        <begin position="65"/>
        <end position="75"/>
    </location>
</feature>
<keyword evidence="2" id="KW-0732">Signal</keyword>
<name>A0A1V5ZNX0_9BACT</name>
<organism evidence="3">
    <name type="scientific">candidate division CPR1 bacterium ADurb.Bin160</name>
    <dbReference type="NCBI Taxonomy" id="1852826"/>
    <lineage>
        <taxon>Bacteria</taxon>
        <taxon>candidate division CPR1</taxon>
    </lineage>
</organism>
<sequence length="103" mass="11472">MLYKTLSLILANVFLNNFGTHQSFADNTEIPTNPEVEYVEENNSNDNSSGENLYYQNNEEENNLSGDSGTENSTPEQEDPEPTNEIDPEVCNLGDIELLSPLS</sequence>
<gene>
    <name evidence="3" type="ORF">BWY04_00552</name>
</gene>
<dbReference type="Proteomes" id="UP000485621">
    <property type="component" value="Unassembled WGS sequence"/>
</dbReference>
<feature type="signal peptide" evidence="2">
    <location>
        <begin position="1"/>
        <end position="25"/>
    </location>
</feature>
<evidence type="ECO:0000256" key="1">
    <source>
        <dbReference type="SAM" id="MobiDB-lite"/>
    </source>
</evidence>
<protein>
    <submittedName>
        <fullName evidence="3">Uncharacterized protein</fullName>
    </submittedName>
</protein>
<feature type="chain" id="PRO_5013319910" evidence="2">
    <location>
        <begin position="26"/>
        <end position="103"/>
    </location>
</feature>
<evidence type="ECO:0000313" key="3">
    <source>
        <dbReference type="EMBL" id="OQB41939.1"/>
    </source>
</evidence>
<feature type="compositionally biased region" description="Low complexity" evidence="1">
    <location>
        <begin position="41"/>
        <end position="57"/>
    </location>
</feature>
<dbReference type="AlphaFoldDB" id="A0A1V5ZNX0"/>
<dbReference type="EMBL" id="MWDB01000008">
    <property type="protein sequence ID" value="OQB41939.1"/>
    <property type="molecule type" value="Genomic_DNA"/>
</dbReference>
<accession>A0A1V5ZNX0</accession>
<comment type="caution">
    <text evidence="3">The sequence shown here is derived from an EMBL/GenBank/DDBJ whole genome shotgun (WGS) entry which is preliminary data.</text>
</comment>
<reference evidence="3" key="1">
    <citation type="submission" date="2017-02" db="EMBL/GenBank/DDBJ databases">
        <title>Delving into the versatile metabolic prowess of the omnipresent phylum Bacteroidetes.</title>
        <authorList>
            <person name="Nobu M.K."/>
            <person name="Mei R."/>
            <person name="Narihiro T."/>
            <person name="Kuroda K."/>
            <person name="Liu W.-T."/>
        </authorList>
    </citation>
    <scope>NUCLEOTIDE SEQUENCE</scope>
    <source>
        <strain evidence="3">ADurb.Bin160</strain>
    </source>
</reference>